<comment type="subunit">
    <text evidence="9">Component of several multiprotein Golgi SNARE complexes.</text>
</comment>
<proteinExistence type="inferred from homology"/>
<evidence type="ECO:0000256" key="7">
    <source>
        <dbReference type="ARBA" id="ARBA00023034"/>
    </source>
</evidence>
<dbReference type="AlphaFoldDB" id="I2H6L4"/>
<gene>
    <name evidence="11" type="primary">TBLA0G00690</name>
    <name evidence="11" type="ORF">TBLA_0G00690</name>
</gene>
<feature type="transmembrane region" description="Helical" evidence="10">
    <location>
        <begin position="204"/>
        <end position="221"/>
    </location>
</feature>
<sequence length="222" mass="25592">MSESGASFVTVRSKAIALETKAQGLLTKYSTFAQTTSSEASGEETKLSNQLEKSLQERQDIVELLQDICDKNTNISASKLSQLQRHKEVLQDHWKSFRNIRSSIQQERNRLNLLFSVKNDIAQQRQRDSELDTDQCIQNESRRIDESHNTVDHLISQAWETRDQFRAQSNILHSANNRMLQTLQRIPGINRLIGNIGTRRRKNALILASVLTLCFLFLFFTW</sequence>
<dbReference type="PANTHER" id="PTHR21094">
    <property type="entry name" value="GOS-28 SNARE- RELATED"/>
    <property type="match status" value="1"/>
</dbReference>
<dbReference type="eggNOG" id="KOG3208">
    <property type="taxonomic scope" value="Eukaryota"/>
</dbReference>
<evidence type="ECO:0000256" key="8">
    <source>
        <dbReference type="ARBA" id="ARBA00023136"/>
    </source>
</evidence>
<dbReference type="GO" id="GO:0005801">
    <property type="term" value="C:cis-Golgi network"/>
    <property type="evidence" value="ECO:0007669"/>
    <property type="project" value="InterPro"/>
</dbReference>
<evidence type="ECO:0000313" key="12">
    <source>
        <dbReference type="Proteomes" id="UP000002866"/>
    </source>
</evidence>
<keyword evidence="9" id="KW-0931">ER-Golgi transport</keyword>
<comment type="similarity">
    <text evidence="2 9">Belongs to the GOSR1 family.</text>
</comment>
<evidence type="ECO:0000256" key="1">
    <source>
        <dbReference type="ARBA" id="ARBA00004409"/>
    </source>
</evidence>
<keyword evidence="6 10" id="KW-1133">Transmembrane helix</keyword>
<dbReference type="GO" id="GO:0006888">
    <property type="term" value="P:endoplasmic reticulum to Golgi vesicle-mediated transport"/>
    <property type="evidence" value="ECO:0007669"/>
    <property type="project" value="EnsemblFungi"/>
</dbReference>
<dbReference type="OMA" id="QAYAVND"/>
<keyword evidence="8 9" id="KW-0472">Membrane</keyword>
<dbReference type="GO" id="GO:0006906">
    <property type="term" value="P:vesicle fusion"/>
    <property type="evidence" value="ECO:0007669"/>
    <property type="project" value="EnsemblFungi"/>
</dbReference>
<evidence type="ECO:0000256" key="4">
    <source>
        <dbReference type="ARBA" id="ARBA00022692"/>
    </source>
</evidence>
<comment type="subcellular location">
    <subcellularLocation>
        <location evidence="1">Golgi apparatus membrane</location>
        <topology evidence="1">Single-pass type IV membrane protein</topology>
    </subcellularLocation>
</comment>
<evidence type="ECO:0000256" key="10">
    <source>
        <dbReference type="SAM" id="Phobius"/>
    </source>
</evidence>
<dbReference type="STRING" id="1071380.I2H6L4"/>
<keyword evidence="4 10" id="KW-0812">Transmembrane</keyword>
<evidence type="ECO:0000256" key="3">
    <source>
        <dbReference type="ARBA" id="ARBA00022448"/>
    </source>
</evidence>
<dbReference type="GO" id="GO:0000139">
    <property type="term" value="C:Golgi membrane"/>
    <property type="evidence" value="ECO:0007669"/>
    <property type="project" value="UniProtKB-SubCell"/>
</dbReference>
<comment type="function">
    <text evidence="9">Involved in transport from the ER to the Golgi apparatus as well as in intra-Golgi transport. It belongs to a super-family of proteins called t-SNAREs or soluble NSF (N-ethylmaleimide-sensitive factor) attachment protein receptor.</text>
</comment>
<dbReference type="InterPro" id="IPR023601">
    <property type="entry name" value="Golgi_SNAP_su1"/>
</dbReference>
<organism evidence="11 12">
    <name type="scientific">Henningerozyma blattae (strain ATCC 34711 / CBS 6284 / DSM 70876 / NBRC 10599 / NRRL Y-10934 / UCD 77-7)</name>
    <name type="common">Yeast</name>
    <name type="synonym">Tetrapisispora blattae</name>
    <dbReference type="NCBI Taxonomy" id="1071380"/>
    <lineage>
        <taxon>Eukaryota</taxon>
        <taxon>Fungi</taxon>
        <taxon>Dikarya</taxon>
        <taxon>Ascomycota</taxon>
        <taxon>Saccharomycotina</taxon>
        <taxon>Saccharomycetes</taxon>
        <taxon>Saccharomycetales</taxon>
        <taxon>Saccharomycetaceae</taxon>
        <taxon>Henningerozyma</taxon>
    </lineage>
</organism>
<dbReference type="OrthoDB" id="422156at2759"/>
<dbReference type="Pfam" id="PF12352">
    <property type="entry name" value="V-SNARE_C"/>
    <property type="match status" value="1"/>
</dbReference>
<dbReference type="PIRSF" id="PIRSF027109">
    <property type="entry name" value="Golgi_SNARE"/>
    <property type="match status" value="1"/>
</dbReference>
<evidence type="ECO:0000256" key="2">
    <source>
        <dbReference type="ARBA" id="ARBA00008473"/>
    </source>
</evidence>
<dbReference type="FunCoup" id="I2H6L4">
    <property type="interactions" value="919"/>
</dbReference>
<keyword evidence="5 9" id="KW-0653">Protein transport</keyword>
<dbReference type="GeneID" id="14497148"/>
<keyword evidence="3 9" id="KW-0813">Transport</keyword>
<dbReference type="Proteomes" id="UP000002866">
    <property type="component" value="Chromosome 7"/>
</dbReference>
<evidence type="ECO:0000256" key="5">
    <source>
        <dbReference type="ARBA" id="ARBA00022927"/>
    </source>
</evidence>
<dbReference type="InParanoid" id="I2H6L4"/>
<dbReference type="KEGG" id="tbl:TBLA_0G00690"/>
<dbReference type="GO" id="GO:0006886">
    <property type="term" value="P:intracellular protein transport"/>
    <property type="evidence" value="ECO:0007669"/>
    <property type="project" value="EnsemblFungi"/>
</dbReference>
<accession>I2H6L4</accession>
<dbReference type="PANTHER" id="PTHR21094:SF2">
    <property type="entry name" value="GOLGI SNAP RECEPTOR COMPLEX MEMBER 1"/>
    <property type="match status" value="1"/>
</dbReference>
<dbReference type="GO" id="GO:0031201">
    <property type="term" value="C:SNARE complex"/>
    <property type="evidence" value="ECO:0007669"/>
    <property type="project" value="EnsemblFungi"/>
</dbReference>
<dbReference type="EMBL" id="HE806322">
    <property type="protein sequence ID" value="CCH62016.1"/>
    <property type="molecule type" value="Genomic_DNA"/>
</dbReference>
<evidence type="ECO:0000313" key="11">
    <source>
        <dbReference type="EMBL" id="CCH62016.1"/>
    </source>
</evidence>
<dbReference type="GO" id="GO:0005797">
    <property type="term" value="C:Golgi medial cisterna"/>
    <property type="evidence" value="ECO:0007669"/>
    <property type="project" value="EnsemblFungi"/>
</dbReference>
<dbReference type="GO" id="GO:0005484">
    <property type="term" value="F:SNAP receptor activity"/>
    <property type="evidence" value="ECO:0007669"/>
    <property type="project" value="EnsemblFungi"/>
</dbReference>
<name>I2H6L4_HENB6</name>
<dbReference type="HOGENOM" id="CLU_078034_1_1_1"/>
<keyword evidence="12" id="KW-1185">Reference proteome</keyword>
<dbReference type="GO" id="GO:0048219">
    <property type="term" value="P:inter-Golgi cisterna vesicle-mediated transport"/>
    <property type="evidence" value="ECO:0007669"/>
    <property type="project" value="TreeGrafter"/>
</dbReference>
<reference evidence="11 12" key="1">
    <citation type="journal article" date="2011" name="Proc. Natl. Acad. Sci. U.S.A.">
        <title>Evolutionary erosion of yeast sex chromosomes by mating-type switching accidents.</title>
        <authorList>
            <person name="Gordon J.L."/>
            <person name="Armisen D."/>
            <person name="Proux-Wera E."/>
            <person name="Oheigeartaigh S.S."/>
            <person name="Byrne K.P."/>
            <person name="Wolfe K.H."/>
        </authorList>
    </citation>
    <scope>NUCLEOTIDE SEQUENCE [LARGE SCALE GENOMIC DNA]</scope>
    <source>
        <strain evidence="12">ATCC 34711 / CBS 6284 / DSM 70876 / NBRC 10599 / NRRL Y-10934 / UCD 77-7</strain>
    </source>
</reference>
<evidence type="ECO:0000256" key="9">
    <source>
        <dbReference type="PIRNR" id="PIRNR027109"/>
    </source>
</evidence>
<dbReference type="RefSeq" id="XP_004181535.1">
    <property type="nucleotide sequence ID" value="XM_004181487.1"/>
</dbReference>
<evidence type="ECO:0000256" key="6">
    <source>
        <dbReference type="ARBA" id="ARBA00022989"/>
    </source>
</evidence>
<keyword evidence="7 9" id="KW-0333">Golgi apparatus</keyword>
<protein>
    <recommendedName>
        <fullName evidence="9">Golgi SNAP receptor complex member 1</fullName>
    </recommendedName>
</protein>